<dbReference type="Gene3D" id="1.10.287.70">
    <property type="match status" value="1"/>
</dbReference>
<keyword evidence="7" id="KW-0630">Potassium</keyword>
<dbReference type="PANTHER" id="PTHR11537">
    <property type="entry name" value="VOLTAGE-GATED POTASSIUM CHANNEL"/>
    <property type="match status" value="1"/>
</dbReference>
<evidence type="ECO:0000256" key="12">
    <source>
        <dbReference type="SAM" id="MobiDB-lite"/>
    </source>
</evidence>
<dbReference type="Pfam" id="PF02214">
    <property type="entry name" value="BTB_2"/>
    <property type="match status" value="1"/>
</dbReference>
<accession>A0A813YVC1</accession>
<dbReference type="GO" id="GO:0051260">
    <property type="term" value="P:protein homooligomerization"/>
    <property type="evidence" value="ECO:0007669"/>
    <property type="project" value="InterPro"/>
</dbReference>
<dbReference type="InterPro" id="IPR005821">
    <property type="entry name" value="Ion_trans_dom"/>
</dbReference>
<evidence type="ECO:0000256" key="9">
    <source>
        <dbReference type="ARBA" id="ARBA00023065"/>
    </source>
</evidence>
<keyword evidence="11" id="KW-0407">Ion channel</keyword>
<evidence type="ECO:0000256" key="8">
    <source>
        <dbReference type="ARBA" id="ARBA00022989"/>
    </source>
</evidence>
<comment type="subcellular location">
    <subcellularLocation>
        <location evidence="1">Membrane</location>
        <topology evidence="1">Multi-pass membrane protein</topology>
    </subcellularLocation>
</comment>
<keyword evidence="6" id="KW-0851">Voltage-gated channel</keyword>
<keyword evidence="2" id="KW-0813">Transport</keyword>
<dbReference type="AlphaFoldDB" id="A0A813YVC1"/>
<dbReference type="PANTHER" id="PTHR11537:SF113">
    <property type="entry name" value="POTASSIUM VOLTAGE-GATED CHANNEL PROTEIN SHAKER"/>
    <property type="match status" value="1"/>
</dbReference>
<evidence type="ECO:0000256" key="3">
    <source>
        <dbReference type="ARBA" id="ARBA00022538"/>
    </source>
</evidence>
<dbReference type="Gene3D" id="3.30.710.10">
    <property type="entry name" value="Potassium Channel Kv1.1, Chain A"/>
    <property type="match status" value="1"/>
</dbReference>
<keyword evidence="10 13" id="KW-0472">Membrane</keyword>
<evidence type="ECO:0000256" key="2">
    <source>
        <dbReference type="ARBA" id="ARBA00022448"/>
    </source>
</evidence>
<dbReference type="Gene3D" id="1.20.120.350">
    <property type="entry name" value="Voltage-gated potassium channels. Chain C"/>
    <property type="match status" value="1"/>
</dbReference>
<evidence type="ECO:0000313" key="17">
    <source>
        <dbReference type="Proteomes" id="UP000663828"/>
    </source>
</evidence>
<proteinExistence type="predicted"/>
<evidence type="ECO:0000256" key="5">
    <source>
        <dbReference type="ARBA" id="ARBA00022826"/>
    </source>
</evidence>
<keyword evidence="3" id="KW-0633">Potassium transport</keyword>
<feature type="transmembrane region" description="Helical" evidence="13">
    <location>
        <begin position="226"/>
        <end position="244"/>
    </location>
</feature>
<dbReference type="EMBL" id="CAJNOR010000355">
    <property type="protein sequence ID" value="CAF0889524.1"/>
    <property type="molecule type" value="Genomic_DNA"/>
</dbReference>
<dbReference type="SUPFAM" id="SSF81324">
    <property type="entry name" value="Voltage-gated potassium channels"/>
    <property type="match status" value="1"/>
</dbReference>
<dbReference type="Pfam" id="PF00520">
    <property type="entry name" value="Ion_trans"/>
    <property type="match status" value="1"/>
</dbReference>
<dbReference type="Proteomes" id="UP000663852">
    <property type="component" value="Unassembled WGS sequence"/>
</dbReference>
<keyword evidence="5" id="KW-0631">Potassium channel</keyword>
<dbReference type="GO" id="GO:0005251">
    <property type="term" value="F:delayed rectifier potassium channel activity"/>
    <property type="evidence" value="ECO:0007669"/>
    <property type="project" value="TreeGrafter"/>
</dbReference>
<dbReference type="InterPro" id="IPR011333">
    <property type="entry name" value="SKP1/BTB/POZ_sf"/>
</dbReference>
<evidence type="ECO:0000256" key="7">
    <source>
        <dbReference type="ARBA" id="ARBA00022958"/>
    </source>
</evidence>
<feature type="domain" description="BTB" evidence="14">
    <location>
        <begin position="95"/>
        <end position="195"/>
    </location>
</feature>
<evidence type="ECO:0000256" key="4">
    <source>
        <dbReference type="ARBA" id="ARBA00022692"/>
    </source>
</evidence>
<dbReference type="InterPro" id="IPR028325">
    <property type="entry name" value="VG_K_chnl"/>
</dbReference>
<name>A0A813YVC1_ADIRI</name>
<dbReference type="SUPFAM" id="SSF54695">
    <property type="entry name" value="POZ domain"/>
    <property type="match status" value="1"/>
</dbReference>
<organism evidence="16 17">
    <name type="scientific">Adineta ricciae</name>
    <name type="common">Rotifer</name>
    <dbReference type="NCBI Taxonomy" id="249248"/>
    <lineage>
        <taxon>Eukaryota</taxon>
        <taxon>Metazoa</taxon>
        <taxon>Spiralia</taxon>
        <taxon>Gnathifera</taxon>
        <taxon>Rotifera</taxon>
        <taxon>Eurotatoria</taxon>
        <taxon>Bdelloidea</taxon>
        <taxon>Adinetida</taxon>
        <taxon>Adinetidae</taxon>
        <taxon>Adineta</taxon>
    </lineage>
</organism>
<dbReference type="EMBL" id="CAJNOJ010000004">
    <property type="protein sequence ID" value="CAF0739383.1"/>
    <property type="molecule type" value="Genomic_DNA"/>
</dbReference>
<feature type="compositionally biased region" description="Basic and acidic residues" evidence="12">
    <location>
        <begin position="1"/>
        <end position="18"/>
    </location>
</feature>
<feature type="transmembrane region" description="Helical" evidence="13">
    <location>
        <begin position="444"/>
        <end position="469"/>
    </location>
</feature>
<evidence type="ECO:0000313" key="16">
    <source>
        <dbReference type="EMBL" id="CAF0889524.1"/>
    </source>
</evidence>
<evidence type="ECO:0000259" key="14">
    <source>
        <dbReference type="SMART" id="SM00225"/>
    </source>
</evidence>
<evidence type="ECO:0000313" key="15">
    <source>
        <dbReference type="EMBL" id="CAF0739383.1"/>
    </source>
</evidence>
<dbReference type="FunFam" id="1.10.287.70:FF:000028">
    <property type="entry name" value="potassium voltage-gated channel subfamily D member 3"/>
    <property type="match status" value="1"/>
</dbReference>
<dbReference type="GO" id="GO:0001508">
    <property type="term" value="P:action potential"/>
    <property type="evidence" value="ECO:0007669"/>
    <property type="project" value="TreeGrafter"/>
</dbReference>
<evidence type="ECO:0000256" key="1">
    <source>
        <dbReference type="ARBA" id="ARBA00004141"/>
    </source>
</evidence>
<dbReference type="SMART" id="SM00225">
    <property type="entry name" value="BTB"/>
    <property type="match status" value="1"/>
</dbReference>
<feature type="region of interest" description="Disordered" evidence="12">
    <location>
        <begin position="1"/>
        <end position="23"/>
    </location>
</feature>
<feature type="transmembrane region" description="Helical" evidence="13">
    <location>
        <begin position="314"/>
        <end position="335"/>
    </location>
</feature>
<keyword evidence="17" id="KW-1185">Reference proteome</keyword>
<sequence>MRHELTNNQKQRDSDENSNKNNLNIPAITLNYDSTAPKVTPIWRTKSASRSSVFPEIKRCDAVSAIPLSTDDELLKIRSTKKSIRQVIDEKDSPPIVTINVSGNRFQTYLSTLEAYPNTLLGNAKKRKYFWNSETREYFFDRHRACFQAILYYYQSNGRLRRPEFVPIDTFLEEIAFFELGPEASAQVRRVENIKDVVHVKMPKMLWRRYIWFYLEFPQHSHIARAINLISTLFTLLSCISLAVESLPAYTDHWDNICKLEANISLNATYVPRCSALFTSPFFIIQTICVAYFTIEFVLRFISTPSYLRFILSFFNWVDLSAIVPYYVFLAIQLADEDIGLDTNAILSIRLLRILRFSKIFKIYLVFKQLKSLRVLSATVKESVVDFIVMVIILALVAFLFGAAAYFVEQNENSSVFDSIPSATYWGIITMTGVGYGDMCPITAAGRIIACLCALCGPATMGMLISVFVDRYQRVYNRKMYIVEPEISSMELDKMANGDEDTKSVASSRRAGRRAELSRTISQQFSTFHSKVKPDQYQSYKFQFVLSFDKKKVEKDNDSTDRMITAMKKKLTEAISSTDIDVDLKLVDNDSKELWAISSSRASTSVNSSFAAKTHENDVRKPSKVEIF</sequence>
<dbReference type="InterPro" id="IPR027359">
    <property type="entry name" value="Volt_channel_dom_sf"/>
</dbReference>
<keyword evidence="4 13" id="KW-0812">Transmembrane</keyword>
<evidence type="ECO:0000256" key="13">
    <source>
        <dbReference type="SAM" id="Phobius"/>
    </source>
</evidence>
<feature type="transmembrane region" description="Helical" evidence="13">
    <location>
        <begin position="387"/>
        <end position="408"/>
    </location>
</feature>
<keyword evidence="9" id="KW-0406">Ion transport</keyword>
<dbReference type="Proteomes" id="UP000663828">
    <property type="component" value="Unassembled WGS sequence"/>
</dbReference>
<dbReference type="OrthoDB" id="10025005at2759"/>
<gene>
    <name evidence="15" type="ORF">EDS130_LOCUS1628</name>
    <name evidence="16" type="ORF">XAT740_LOCUS7435</name>
</gene>
<dbReference type="InterPro" id="IPR003131">
    <property type="entry name" value="T1-type_BTB"/>
</dbReference>
<dbReference type="GO" id="GO:0008076">
    <property type="term" value="C:voltage-gated potassium channel complex"/>
    <property type="evidence" value="ECO:0007669"/>
    <property type="project" value="InterPro"/>
</dbReference>
<evidence type="ECO:0000256" key="6">
    <source>
        <dbReference type="ARBA" id="ARBA00022882"/>
    </source>
</evidence>
<dbReference type="PRINTS" id="PR00169">
    <property type="entry name" value="KCHANNEL"/>
</dbReference>
<keyword evidence="8 13" id="KW-1133">Transmembrane helix</keyword>
<evidence type="ECO:0000256" key="10">
    <source>
        <dbReference type="ARBA" id="ARBA00023136"/>
    </source>
</evidence>
<feature type="transmembrane region" description="Helical" evidence="13">
    <location>
        <begin position="282"/>
        <end position="302"/>
    </location>
</feature>
<protein>
    <recommendedName>
        <fullName evidence="14">BTB domain-containing protein</fullName>
    </recommendedName>
</protein>
<dbReference type="InterPro" id="IPR000210">
    <property type="entry name" value="BTB/POZ_dom"/>
</dbReference>
<comment type="caution">
    <text evidence="16">The sequence shown here is derived from an EMBL/GenBank/DDBJ whole genome shotgun (WGS) entry which is preliminary data.</text>
</comment>
<reference evidence="16" key="1">
    <citation type="submission" date="2021-02" db="EMBL/GenBank/DDBJ databases">
        <authorList>
            <person name="Nowell W R."/>
        </authorList>
    </citation>
    <scope>NUCLEOTIDE SEQUENCE</scope>
</reference>
<evidence type="ECO:0000256" key="11">
    <source>
        <dbReference type="ARBA" id="ARBA00023303"/>
    </source>
</evidence>